<evidence type="ECO:0000313" key="3">
    <source>
        <dbReference type="Proteomes" id="UP000324497"/>
    </source>
</evidence>
<dbReference type="EMBL" id="CP018180">
    <property type="protein sequence ID" value="AUJ32835.1"/>
    <property type="molecule type" value="Genomic_DNA"/>
</dbReference>
<dbReference type="Proteomes" id="UP000324497">
    <property type="component" value="Chromosome"/>
</dbReference>
<dbReference type="RefSeq" id="WP_057885254.1">
    <property type="nucleotide sequence ID" value="NZ_CP018180.1"/>
</dbReference>
<keyword evidence="1" id="KW-0472">Membrane</keyword>
<keyword evidence="3" id="KW-1185">Reference proteome</keyword>
<evidence type="ECO:0000313" key="2">
    <source>
        <dbReference type="EMBL" id="AUJ32835.1"/>
    </source>
</evidence>
<reference evidence="2 3" key="1">
    <citation type="submission" date="2016-11" db="EMBL/GenBank/DDBJ databases">
        <title>Interaction between Lactobacillus species and yeast in water kefir.</title>
        <authorList>
            <person name="Behr J."/>
            <person name="Xu D."/>
            <person name="Vogel R.F."/>
        </authorList>
    </citation>
    <scope>NUCLEOTIDE SEQUENCE [LARGE SCALE GENOMIC DNA]</scope>
    <source>
        <strain evidence="2 3">TMW 1.1827</strain>
    </source>
</reference>
<sequence>MKKQEIIKGYQTEILYQKHMLENLGRWFSIFLGSVGIGIIVLYFFPAAHLLLYILGIVLIVIGLLGMLVLGYGMYRGNRNLQLVINDFKSKFPAASSMTKAKE</sequence>
<accession>A0A3Q8CMW0</accession>
<feature type="transmembrane region" description="Helical" evidence="1">
    <location>
        <begin position="27"/>
        <end position="45"/>
    </location>
</feature>
<feature type="transmembrane region" description="Helical" evidence="1">
    <location>
        <begin position="51"/>
        <end position="75"/>
    </location>
</feature>
<name>A0A3Q8CMW0_9LACO</name>
<protein>
    <submittedName>
        <fullName evidence="2">PTS fructose transporter subunit IA</fullName>
    </submittedName>
</protein>
<dbReference type="GeneID" id="78523018"/>
<dbReference type="AlphaFoldDB" id="A0A3Q8CMW0"/>
<dbReference type="KEGG" id="lng:BSQ50_09985"/>
<keyword evidence="1" id="KW-1133">Transmembrane helix</keyword>
<gene>
    <name evidence="2" type="ORF">BSQ50_09985</name>
</gene>
<organism evidence="2 3">
    <name type="scientific">Liquorilactobacillus nagelii</name>
    <dbReference type="NCBI Taxonomy" id="82688"/>
    <lineage>
        <taxon>Bacteria</taxon>
        <taxon>Bacillati</taxon>
        <taxon>Bacillota</taxon>
        <taxon>Bacilli</taxon>
        <taxon>Lactobacillales</taxon>
        <taxon>Lactobacillaceae</taxon>
        <taxon>Liquorilactobacillus</taxon>
    </lineage>
</organism>
<evidence type="ECO:0000256" key="1">
    <source>
        <dbReference type="SAM" id="Phobius"/>
    </source>
</evidence>
<keyword evidence="1" id="KW-0812">Transmembrane</keyword>
<proteinExistence type="predicted"/>